<keyword evidence="1" id="KW-1133">Transmembrane helix</keyword>
<keyword evidence="1" id="KW-0812">Transmembrane</keyword>
<dbReference type="EMBL" id="QKKF02011224">
    <property type="protein sequence ID" value="RZF44207.1"/>
    <property type="molecule type" value="Genomic_DNA"/>
</dbReference>
<dbReference type="PANTHER" id="PTHR37685">
    <property type="entry name" value="GEO11136P1-RELATED"/>
    <property type="match status" value="1"/>
</dbReference>
<dbReference type="Pfam" id="PF15868">
    <property type="entry name" value="MBF2"/>
    <property type="match status" value="1"/>
</dbReference>
<evidence type="ECO:0000313" key="2">
    <source>
        <dbReference type="EMBL" id="RZF44207.1"/>
    </source>
</evidence>
<dbReference type="InterPro" id="IPR031734">
    <property type="entry name" value="MBF2"/>
</dbReference>
<evidence type="ECO:0000256" key="1">
    <source>
        <dbReference type="SAM" id="Phobius"/>
    </source>
</evidence>
<gene>
    <name evidence="2" type="ORF">LSTR_LSTR003847</name>
</gene>
<sequence>MLSLQNRIGFKLSVFVALIPTIMVYGMGIIEDGQNKNLDLSDLIDLSETKNFDPSEITLTKSVKENLNSTAVSNGIHDLVLGYLGSRDKLLVDVLLRVPGRRFFFVKKNILYTQQSSYPRYNITAINVQDLSRNGTGGYPRLIKGGIRQQFAALSITSQRSQGLYYRIRIWGR</sequence>
<dbReference type="InParanoid" id="A0A482XER1"/>
<keyword evidence="1" id="KW-0472">Membrane</keyword>
<name>A0A482XER1_LAOST</name>
<dbReference type="PANTHER" id="PTHR37685:SF1">
    <property type="entry name" value="GEO11136P1-RELATED"/>
    <property type="match status" value="1"/>
</dbReference>
<protein>
    <submittedName>
        <fullName evidence="2">Uncharacterized protein</fullName>
    </submittedName>
</protein>
<accession>A0A482XER1</accession>
<dbReference type="OrthoDB" id="8192785at2759"/>
<feature type="transmembrane region" description="Helical" evidence="1">
    <location>
        <begin position="12"/>
        <end position="30"/>
    </location>
</feature>
<reference evidence="2 3" key="1">
    <citation type="journal article" date="2017" name="Gigascience">
        <title>Genome sequence of the small brown planthopper, Laodelphax striatellus.</title>
        <authorList>
            <person name="Zhu J."/>
            <person name="Jiang F."/>
            <person name="Wang X."/>
            <person name="Yang P."/>
            <person name="Bao Y."/>
            <person name="Zhao W."/>
            <person name="Wang W."/>
            <person name="Lu H."/>
            <person name="Wang Q."/>
            <person name="Cui N."/>
            <person name="Li J."/>
            <person name="Chen X."/>
            <person name="Luo L."/>
            <person name="Yu J."/>
            <person name="Kang L."/>
            <person name="Cui F."/>
        </authorList>
    </citation>
    <scope>NUCLEOTIDE SEQUENCE [LARGE SCALE GENOMIC DNA]</scope>
    <source>
        <strain evidence="2">Lst14</strain>
    </source>
</reference>
<evidence type="ECO:0000313" key="3">
    <source>
        <dbReference type="Proteomes" id="UP000291343"/>
    </source>
</evidence>
<dbReference type="AlphaFoldDB" id="A0A482XER1"/>
<comment type="caution">
    <text evidence="2">The sequence shown here is derived from an EMBL/GenBank/DDBJ whole genome shotgun (WGS) entry which is preliminary data.</text>
</comment>
<keyword evidence="3" id="KW-1185">Reference proteome</keyword>
<proteinExistence type="predicted"/>
<organism evidence="2 3">
    <name type="scientific">Laodelphax striatellus</name>
    <name type="common">Small brown planthopper</name>
    <name type="synonym">Delphax striatella</name>
    <dbReference type="NCBI Taxonomy" id="195883"/>
    <lineage>
        <taxon>Eukaryota</taxon>
        <taxon>Metazoa</taxon>
        <taxon>Ecdysozoa</taxon>
        <taxon>Arthropoda</taxon>
        <taxon>Hexapoda</taxon>
        <taxon>Insecta</taxon>
        <taxon>Pterygota</taxon>
        <taxon>Neoptera</taxon>
        <taxon>Paraneoptera</taxon>
        <taxon>Hemiptera</taxon>
        <taxon>Auchenorrhyncha</taxon>
        <taxon>Fulgoroidea</taxon>
        <taxon>Delphacidae</taxon>
        <taxon>Criomorphinae</taxon>
        <taxon>Laodelphax</taxon>
    </lineage>
</organism>
<dbReference type="Proteomes" id="UP000291343">
    <property type="component" value="Unassembled WGS sequence"/>
</dbReference>